<keyword evidence="4" id="KW-0274">FAD</keyword>
<dbReference type="AlphaFoldDB" id="A0A4S2H6B4"/>
<dbReference type="SUPFAM" id="SSF56176">
    <property type="entry name" value="FAD-binding/transporter-associated domain-like"/>
    <property type="match status" value="1"/>
</dbReference>
<dbReference type="Gene3D" id="3.30.465.10">
    <property type="match status" value="1"/>
</dbReference>
<dbReference type="SUPFAM" id="SSF55103">
    <property type="entry name" value="FAD-linked oxidases, C-terminal domain"/>
    <property type="match status" value="1"/>
</dbReference>
<evidence type="ECO:0000259" key="8">
    <source>
        <dbReference type="PROSITE" id="PS51387"/>
    </source>
</evidence>
<evidence type="ECO:0000313" key="9">
    <source>
        <dbReference type="EMBL" id="TGY90762.1"/>
    </source>
</evidence>
<evidence type="ECO:0000256" key="7">
    <source>
        <dbReference type="ARBA" id="ARBA00038897"/>
    </source>
</evidence>
<dbReference type="PROSITE" id="PS51387">
    <property type="entry name" value="FAD_PCMH"/>
    <property type="match status" value="1"/>
</dbReference>
<proteinExistence type="inferred from homology"/>
<keyword evidence="3" id="KW-0285">Flavoprotein</keyword>
<dbReference type="Gene3D" id="1.10.45.10">
    <property type="entry name" value="Vanillyl-alcohol Oxidase, Chain A, domain 4"/>
    <property type="match status" value="1"/>
</dbReference>
<accession>A0A4S2H6B4</accession>
<dbReference type="PANTHER" id="PTHR11748">
    <property type="entry name" value="D-LACTATE DEHYDROGENASE"/>
    <property type="match status" value="1"/>
</dbReference>
<sequence length="527" mass="55488">MGVVKALTAELARLVGEDGVVTAREAREHHSQDVWTTGGLVDLVVRPKTQEAAAAALAACARAGVPVYPRGGGMSYTAGYLGERGGGMSLDTSRLTRIVEIDETDRFVRVEAGCTWAALHEALKPKGLRTPFWGPLSGLASTIGGGVSQNNAFFGAGTHGPTGQSVLSVSVALADGSILRTGSAGQRAGSAFFRHDGPDLTGLFVGDCGALGVKLEITLRLVEMPAHEAWGSFSFAAPDAMAHAASAMARTGLACEIFGFDPGLTAVRMQRASILSDAKTLAKVVTGQKTLLKGAVEGARMALAGRNFLSQADFNLHFVTEGHSRVGVEDARRRLAAICEREGGKAVEPTIPKVIRANPFTPLNTMIGPNAERWVPVHGIVPHSQAVACWAAIEAYFASLKDRFEAEGVTTGTLITTLGETGFLIEPVFLWPDALFALHEESVEANYLKKLERRPANPAATALVGEARAGVVDIFTRHGGVHFQIGRTYPFAKTRRPETLALLRSIKAALDPDGIVNPGVLGLGGSS</sequence>
<organism evidence="9 10">
    <name type="scientific">Marinicauda algicola</name>
    <dbReference type="NCBI Taxonomy" id="2029849"/>
    <lineage>
        <taxon>Bacteria</taxon>
        <taxon>Pseudomonadati</taxon>
        <taxon>Pseudomonadota</taxon>
        <taxon>Alphaproteobacteria</taxon>
        <taxon>Maricaulales</taxon>
        <taxon>Maricaulaceae</taxon>
        <taxon>Marinicauda</taxon>
    </lineage>
</organism>
<evidence type="ECO:0000313" key="10">
    <source>
        <dbReference type="Proteomes" id="UP000308054"/>
    </source>
</evidence>
<feature type="domain" description="FAD-binding PCMH-type" evidence="8">
    <location>
        <begin position="37"/>
        <end position="224"/>
    </location>
</feature>
<name>A0A4S2H6B4_9PROT</name>
<keyword evidence="6" id="KW-0560">Oxidoreductase</keyword>
<dbReference type="GO" id="GO:0071949">
    <property type="term" value="F:FAD binding"/>
    <property type="evidence" value="ECO:0007669"/>
    <property type="project" value="InterPro"/>
</dbReference>
<evidence type="ECO:0000256" key="2">
    <source>
        <dbReference type="ARBA" id="ARBA00008000"/>
    </source>
</evidence>
<dbReference type="GO" id="GO:0004458">
    <property type="term" value="F:D-lactate dehydrogenase (cytochrome) activity"/>
    <property type="evidence" value="ECO:0007669"/>
    <property type="project" value="UniProtKB-EC"/>
</dbReference>
<dbReference type="GO" id="GO:0008720">
    <property type="term" value="F:D-lactate dehydrogenase (NAD+) activity"/>
    <property type="evidence" value="ECO:0007669"/>
    <property type="project" value="TreeGrafter"/>
</dbReference>
<protein>
    <recommendedName>
        <fullName evidence="7">D-lactate dehydrogenase (cytochrome)</fullName>
        <ecNumber evidence="7">1.1.2.4</ecNumber>
    </recommendedName>
</protein>
<evidence type="ECO:0000256" key="4">
    <source>
        <dbReference type="ARBA" id="ARBA00022827"/>
    </source>
</evidence>
<evidence type="ECO:0000256" key="5">
    <source>
        <dbReference type="ARBA" id="ARBA00022946"/>
    </source>
</evidence>
<dbReference type="EMBL" id="SRXW01000001">
    <property type="protein sequence ID" value="TGY90762.1"/>
    <property type="molecule type" value="Genomic_DNA"/>
</dbReference>
<dbReference type="InterPro" id="IPR016169">
    <property type="entry name" value="FAD-bd_PCMH_sub2"/>
</dbReference>
<comment type="similarity">
    <text evidence="2">Belongs to the FAD-binding oxidoreductase/transferase type 4 family.</text>
</comment>
<keyword evidence="5" id="KW-0809">Transit peptide</keyword>
<dbReference type="InterPro" id="IPR016166">
    <property type="entry name" value="FAD-bd_PCMH"/>
</dbReference>
<reference evidence="9 10" key="1">
    <citation type="journal article" date="2017" name="Int. J. Syst. Evol. Microbiol.">
        <title>Marinicauda algicola sp. nov., isolated from a marine red alga Rhodosorus marinus.</title>
        <authorList>
            <person name="Jeong S.E."/>
            <person name="Jeon S.H."/>
            <person name="Chun B.H."/>
            <person name="Kim D.W."/>
            <person name="Jeon C.O."/>
        </authorList>
    </citation>
    <scope>NUCLEOTIDE SEQUENCE [LARGE SCALE GENOMIC DNA]</scope>
    <source>
        <strain evidence="9 10">JCM 31718</strain>
    </source>
</reference>
<dbReference type="InterPro" id="IPR006094">
    <property type="entry name" value="Oxid_FAD_bind_N"/>
</dbReference>
<keyword evidence="10" id="KW-1185">Reference proteome</keyword>
<dbReference type="PANTHER" id="PTHR11748:SF111">
    <property type="entry name" value="D-LACTATE DEHYDROGENASE, MITOCHONDRIAL-RELATED"/>
    <property type="match status" value="1"/>
</dbReference>
<dbReference type="Pfam" id="PF01565">
    <property type="entry name" value="FAD_binding_4"/>
    <property type="match status" value="1"/>
</dbReference>
<comment type="caution">
    <text evidence="9">The sequence shown here is derived from an EMBL/GenBank/DDBJ whole genome shotgun (WGS) entry which is preliminary data.</text>
</comment>
<comment type="cofactor">
    <cofactor evidence="1">
        <name>FAD</name>
        <dbReference type="ChEBI" id="CHEBI:57692"/>
    </cofactor>
</comment>
<evidence type="ECO:0000256" key="3">
    <source>
        <dbReference type="ARBA" id="ARBA00022630"/>
    </source>
</evidence>
<gene>
    <name evidence="9" type="ORF">E5163_03330</name>
</gene>
<dbReference type="EC" id="1.1.2.4" evidence="7"/>
<evidence type="ECO:0000256" key="1">
    <source>
        <dbReference type="ARBA" id="ARBA00001974"/>
    </source>
</evidence>
<dbReference type="OrthoDB" id="9811557at2"/>
<dbReference type="InterPro" id="IPR036318">
    <property type="entry name" value="FAD-bd_PCMH-like_sf"/>
</dbReference>
<evidence type="ECO:0000256" key="6">
    <source>
        <dbReference type="ARBA" id="ARBA00023002"/>
    </source>
</evidence>
<dbReference type="InterPro" id="IPR016164">
    <property type="entry name" value="FAD-linked_Oxase-like_C"/>
</dbReference>
<dbReference type="GO" id="GO:1903457">
    <property type="term" value="P:lactate catabolic process"/>
    <property type="evidence" value="ECO:0007669"/>
    <property type="project" value="TreeGrafter"/>
</dbReference>
<dbReference type="InterPro" id="IPR016171">
    <property type="entry name" value="Vanillyl_alc_oxidase_C-sub2"/>
</dbReference>
<dbReference type="Pfam" id="PF02913">
    <property type="entry name" value="FAD-oxidase_C"/>
    <property type="match status" value="1"/>
</dbReference>
<dbReference type="InterPro" id="IPR004113">
    <property type="entry name" value="FAD-bd_oxidored_4_C"/>
</dbReference>
<dbReference type="Proteomes" id="UP000308054">
    <property type="component" value="Unassembled WGS sequence"/>
</dbReference>